<dbReference type="Pfam" id="PF04142">
    <property type="entry name" value="Nuc_sug_transp"/>
    <property type="match status" value="1"/>
</dbReference>
<evidence type="ECO:0000256" key="1">
    <source>
        <dbReference type="ARBA" id="ARBA00004141"/>
    </source>
</evidence>
<protein>
    <recommendedName>
        <fullName evidence="8">UDP-galactose transporter</fullName>
    </recommendedName>
</protein>
<dbReference type="PANTHER" id="PTHR10231">
    <property type="entry name" value="NUCLEOTIDE-SUGAR TRANSMEMBRANE TRANSPORTER"/>
    <property type="match status" value="1"/>
</dbReference>
<feature type="transmembrane region" description="Helical" evidence="6">
    <location>
        <begin position="180"/>
        <end position="197"/>
    </location>
</feature>
<comment type="subcellular location">
    <subcellularLocation>
        <location evidence="1">Membrane</location>
        <topology evidence="1">Multi-pass membrane protein</topology>
    </subcellularLocation>
</comment>
<feature type="transmembrane region" description="Helical" evidence="6">
    <location>
        <begin position="73"/>
        <end position="92"/>
    </location>
</feature>
<feature type="compositionally biased region" description="Acidic residues" evidence="5">
    <location>
        <begin position="229"/>
        <end position="242"/>
    </location>
</feature>
<dbReference type="SUPFAM" id="SSF103481">
    <property type="entry name" value="Multidrug resistance efflux transporter EmrE"/>
    <property type="match status" value="1"/>
</dbReference>
<proteinExistence type="predicted"/>
<evidence type="ECO:0000256" key="6">
    <source>
        <dbReference type="SAM" id="Phobius"/>
    </source>
</evidence>
<keyword evidence="2 6" id="KW-0812">Transmembrane</keyword>
<feature type="region of interest" description="Disordered" evidence="5">
    <location>
        <begin position="1"/>
        <end position="63"/>
    </location>
</feature>
<reference evidence="7" key="1">
    <citation type="submission" date="2021-01" db="EMBL/GenBank/DDBJ databases">
        <authorList>
            <person name="Corre E."/>
            <person name="Pelletier E."/>
            <person name="Niang G."/>
            <person name="Scheremetjew M."/>
            <person name="Finn R."/>
            <person name="Kale V."/>
            <person name="Holt S."/>
            <person name="Cochrane G."/>
            <person name="Meng A."/>
            <person name="Brown T."/>
            <person name="Cohen L."/>
        </authorList>
    </citation>
    <scope>NUCLEOTIDE SEQUENCE</scope>
    <source>
        <strain evidence="7">Pop2</strain>
    </source>
</reference>
<name>A0A7S1VZL5_9STRA</name>
<dbReference type="PIRSF" id="PIRSF005799">
    <property type="entry name" value="UDP-gal_transpt"/>
    <property type="match status" value="1"/>
</dbReference>
<feature type="transmembrane region" description="Helical" evidence="6">
    <location>
        <begin position="104"/>
        <end position="127"/>
    </location>
</feature>
<keyword evidence="4 6" id="KW-0472">Membrane</keyword>
<dbReference type="GO" id="GO:0000139">
    <property type="term" value="C:Golgi membrane"/>
    <property type="evidence" value="ECO:0007669"/>
    <property type="project" value="InterPro"/>
</dbReference>
<feature type="transmembrane region" description="Helical" evidence="6">
    <location>
        <begin position="293"/>
        <end position="312"/>
    </location>
</feature>
<feature type="compositionally biased region" description="Low complexity" evidence="5">
    <location>
        <begin position="16"/>
        <end position="28"/>
    </location>
</feature>
<keyword evidence="3 6" id="KW-1133">Transmembrane helix</keyword>
<dbReference type="AlphaFoldDB" id="A0A7S1VZL5"/>
<gene>
    <name evidence="7" type="ORF">DBRI1063_LOCUS1249</name>
</gene>
<feature type="compositionally biased region" description="Polar residues" evidence="5">
    <location>
        <begin position="1"/>
        <end position="15"/>
    </location>
</feature>
<evidence type="ECO:0000256" key="4">
    <source>
        <dbReference type="ARBA" id="ARBA00023136"/>
    </source>
</evidence>
<organism evidence="7">
    <name type="scientific">Ditylum brightwellii</name>
    <dbReference type="NCBI Taxonomy" id="49249"/>
    <lineage>
        <taxon>Eukaryota</taxon>
        <taxon>Sar</taxon>
        <taxon>Stramenopiles</taxon>
        <taxon>Ochrophyta</taxon>
        <taxon>Bacillariophyta</taxon>
        <taxon>Mediophyceae</taxon>
        <taxon>Lithodesmiophycidae</taxon>
        <taxon>Lithodesmiales</taxon>
        <taxon>Lithodesmiaceae</taxon>
        <taxon>Ditylum</taxon>
    </lineage>
</organism>
<dbReference type="EMBL" id="HBGN01001860">
    <property type="protein sequence ID" value="CAD9314843.1"/>
    <property type="molecule type" value="Transcribed_RNA"/>
</dbReference>
<feature type="region of interest" description="Disordered" evidence="5">
    <location>
        <begin position="226"/>
        <end position="249"/>
    </location>
</feature>
<feature type="transmembrane region" description="Helical" evidence="6">
    <location>
        <begin position="332"/>
        <end position="350"/>
    </location>
</feature>
<feature type="transmembrane region" description="Helical" evidence="6">
    <location>
        <begin position="383"/>
        <end position="400"/>
    </location>
</feature>
<dbReference type="NCBIfam" id="TIGR00803">
    <property type="entry name" value="nst"/>
    <property type="match status" value="1"/>
</dbReference>
<feature type="transmembrane region" description="Helical" evidence="6">
    <location>
        <begin position="251"/>
        <end position="272"/>
    </location>
</feature>
<evidence type="ECO:0008006" key="8">
    <source>
        <dbReference type="Google" id="ProtNLM"/>
    </source>
</evidence>
<evidence type="ECO:0000256" key="2">
    <source>
        <dbReference type="ARBA" id="ARBA00022692"/>
    </source>
</evidence>
<dbReference type="InterPro" id="IPR037185">
    <property type="entry name" value="EmrE-like"/>
</dbReference>
<feature type="transmembrane region" description="Helical" evidence="6">
    <location>
        <begin position="204"/>
        <end position="220"/>
    </location>
</feature>
<evidence type="ECO:0000256" key="3">
    <source>
        <dbReference type="ARBA" id="ARBA00022989"/>
    </source>
</evidence>
<feature type="transmembrane region" description="Helical" evidence="6">
    <location>
        <begin position="147"/>
        <end position="168"/>
    </location>
</feature>
<accession>A0A7S1VZL5</accession>
<sequence>MTSKTPPTASFQNHHTATTTDATAATDASSLSPSDNSIKNKLEIEAPPPEESSEEKTRKMASKPTSSAASFRLFLLTLMVVQNSSVVLLGRYTRSSSGKSEMYVVNHLILTTEFMKLVFSAILEYSVTKGQLIKSIKENIIDVPLDFLRILVPSLLYLVQNTLLYVALSNLSAPLFQVTYQTKVLTTALVSVVMLNRRYSLKQWVCLFFLGIGVAVVLLGESHANQSSEETEEADADAEEKEESDKPEQSLSIGLVSVFIACLSSALAGVYFEKVLKKSTKNEFGKERPPVSVWMRNFQLAFFSVVIAIGQYTTLSGDEAEKPFLFGFNSTVWVLCLLQAGGGLLVAAVIKYADNVLKGLATGVSVIVSSACAVILFGTALGVQFLAGAFIILASVYFFANDLPTCLAGKESGSKKEDIEMKPLVLPK</sequence>
<feature type="transmembrane region" description="Helical" evidence="6">
    <location>
        <begin position="357"/>
        <end position="377"/>
    </location>
</feature>
<evidence type="ECO:0000256" key="5">
    <source>
        <dbReference type="SAM" id="MobiDB-lite"/>
    </source>
</evidence>
<dbReference type="InterPro" id="IPR007271">
    <property type="entry name" value="Nuc_sug_transpt"/>
</dbReference>
<evidence type="ECO:0000313" key="7">
    <source>
        <dbReference type="EMBL" id="CAD9314843.1"/>
    </source>
</evidence>
<dbReference type="GO" id="GO:0015165">
    <property type="term" value="F:pyrimidine nucleotide-sugar transmembrane transporter activity"/>
    <property type="evidence" value="ECO:0007669"/>
    <property type="project" value="InterPro"/>
</dbReference>